<dbReference type="AlphaFoldDB" id="A0A9D5BZ37"/>
<reference evidence="9" key="2">
    <citation type="journal article" date="2022" name="Hortic Res">
        <title>The genome of Dioscorea zingiberensis sheds light on the biosynthesis, origin and evolution of the medicinally important diosgenin saponins.</title>
        <authorList>
            <person name="Li Y."/>
            <person name="Tan C."/>
            <person name="Li Z."/>
            <person name="Guo J."/>
            <person name="Li S."/>
            <person name="Chen X."/>
            <person name="Wang C."/>
            <person name="Dai X."/>
            <person name="Yang H."/>
            <person name="Song W."/>
            <person name="Hou L."/>
            <person name="Xu J."/>
            <person name="Tong Z."/>
            <person name="Xu A."/>
            <person name="Yuan X."/>
            <person name="Wang W."/>
            <person name="Yang Q."/>
            <person name="Chen L."/>
            <person name="Sun Z."/>
            <person name="Wang K."/>
            <person name="Pan B."/>
            <person name="Chen J."/>
            <person name="Bao Y."/>
            <person name="Liu F."/>
            <person name="Qi X."/>
            <person name="Gang D.R."/>
            <person name="Wen J."/>
            <person name="Li J."/>
        </authorList>
    </citation>
    <scope>NUCLEOTIDE SEQUENCE</scope>
    <source>
        <strain evidence="9">Dzin_1.0</strain>
    </source>
</reference>
<protein>
    <recommendedName>
        <fullName evidence="8">WD repeat-containing protein 75 second beta-propeller domain-containing protein</fullName>
    </recommendedName>
</protein>
<feature type="transmembrane region" description="Helical" evidence="7">
    <location>
        <begin position="44"/>
        <end position="70"/>
    </location>
</feature>
<proteinExistence type="predicted"/>
<dbReference type="EMBL" id="JAGGNH010000009">
    <property type="protein sequence ID" value="KAJ0963265.1"/>
    <property type="molecule type" value="Genomic_DNA"/>
</dbReference>
<evidence type="ECO:0000256" key="3">
    <source>
        <dbReference type="ARBA" id="ARBA00022552"/>
    </source>
</evidence>
<dbReference type="InterPro" id="IPR036322">
    <property type="entry name" value="WD40_repeat_dom_sf"/>
</dbReference>
<keyword evidence="4" id="KW-0853">WD repeat</keyword>
<dbReference type="InterPro" id="IPR057644">
    <property type="entry name" value="Beta-prop_WDR75_2nd"/>
</dbReference>
<keyword evidence="7" id="KW-1133">Transmembrane helix</keyword>
<evidence type="ECO:0000256" key="2">
    <source>
        <dbReference type="ARBA" id="ARBA00022517"/>
    </source>
</evidence>
<evidence type="ECO:0000256" key="7">
    <source>
        <dbReference type="SAM" id="Phobius"/>
    </source>
</evidence>
<comment type="caution">
    <text evidence="9">The sequence shown here is derived from an EMBL/GenBank/DDBJ whole genome shotgun (WGS) entry which is preliminary data.</text>
</comment>
<keyword evidence="5" id="KW-0677">Repeat</keyword>
<dbReference type="PANTHER" id="PTHR45176:SF1">
    <property type="entry name" value="TRANSDUCIN FAMILY PROTEIN _ WD-40 REPEAT FAMILY PROTEIN-RELATED"/>
    <property type="match status" value="1"/>
</dbReference>
<feature type="domain" description="WD repeat-containing protein 75 second beta-propeller" evidence="8">
    <location>
        <begin position="89"/>
        <end position="160"/>
    </location>
</feature>
<keyword evidence="7" id="KW-0472">Membrane</keyword>
<comment type="subcellular location">
    <subcellularLocation>
        <location evidence="1">Nucleus</location>
        <location evidence="1">Nucleolus</location>
    </subcellularLocation>
</comment>
<keyword evidence="7" id="KW-0812">Transmembrane</keyword>
<evidence type="ECO:0000256" key="4">
    <source>
        <dbReference type="ARBA" id="ARBA00022574"/>
    </source>
</evidence>
<reference evidence="9" key="1">
    <citation type="submission" date="2021-03" db="EMBL/GenBank/DDBJ databases">
        <authorList>
            <person name="Li Z."/>
            <person name="Yang C."/>
        </authorList>
    </citation>
    <scope>NUCLEOTIDE SEQUENCE</scope>
    <source>
        <strain evidence="9">Dzin_1.0</strain>
        <tissue evidence="9">Leaf</tissue>
    </source>
</reference>
<dbReference type="OrthoDB" id="735781at2759"/>
<evidence type="ECO:0000256" key="5">
    <source>
        <dbReference type="ARBA" id="ARBA00022737"/>
    </source>
</evidence>
<evidence type="ECO:0000256" key="1">
    <source>
        <dbReference type="ARBA" id="ARBA00004604"/>
    </source>
</evidence>
<dbReference type="Proteomes" id="UP001085076">
    <property type="component" value="Miscellaneous, Linkage group lg09"/>
</dbReference>
<evidence type="ECO:0000313" key="10">
    <source>
        <dbReference type="Proteomes" id="UP001085076"/>
    </source>
</evidence>
<evidence type="ECO:0000313" key="9">
    <source>
        <dbReference type="EMBL" id="KAJ0963265.1"/>
    </source>
</evidence>
<dbReference type="Pfam" id="PF23769">
    <property type="entry name" value="Beta-prop_WDR75_2nd"/>
    <property type="match status" value="1"/>
</dbReference>
<organism evidence="9 10">
    <name type="scientific">Dioscorea zingiberensis</name>
    <dbReference type="NCBI Taxonomy" id="325984"/>
    <lineage>
        <taxon>Eukaryota</taxon>
        <taxon>Viridiplantae</taxon>
        <taxon>Streptophyta</taxon>
        <taxon>Embryophyta</taxon>
        <taxon>Tracheophyta</taxon>
        <taxon>Spermatophyta</taxon>
        <taxon>Magnoliopsida</taxon>
        <taxon>Liliopsida</taxon>
        <taxon>Dioscoreales</taxon>
        <taxon>Dioscoreaceae</taxon>
        <taxon>Dioscorea</taxon>
    </lineage>
</organism>
<dbReference type="PANTHER" id="PTHR45176">
    <property type="entry name" value="TRANSDUCIN FAMILY PROTEIN / WD-40 REPEAT FAMILY PROTEIN-RELATED"/>
    <property type="match status" value="1"/>
</dbReference>
<keyword evidence="3" id="KW-0698">rRNA processing</keyword>
<keyword evidence="10" id="KW-1185">Reference proteome</keyword>
<sequence>MGTVEVKLPEEGLGGLVNLKFWTQGTKTAYPLLFMSLTVKLEFLLLHFVLTIAPLLLVVTSRSGFIALALNIKIKCFRNQAGYADLLEKANDCGAFSSDGSVLAVAAETVGTLWDSDTNVLVAVIGNSFTPIVALSFVGESEYLVSVSQGLRPQLALWNLPKLSMH</sequence>
<keyword evidence="2" id="KW-0690">Ribosome biogenesis</keyword>
<dbReference type="SUPFAM" id="SSF50978">
    <property type="entry name" value="WD40 repeat-like"/>
    <property type="match status" value="1"/>
</dbReference>
<keyword evidence="6" id="KW-0539">Nucleus</keyword>
<name>A0A9D5BZ37_9LILI</name>
<gene>
    <name evidence="9" type="ORF">J5N97_028387</name>
</gene>
<evidence type="ECO:0000256" key="6">
    <source>
        <dbReference type="ARBA" id="ARBA00023242"/>
    </source>
</evidence>
<evidence type="ECO:0000259" key="8">
    <source>
        <dbReference type="Pfam" id="PF23769"/>
    </source>
</evidence>
<accession>A0A9D5BZ37</accession>